<dbReference type="AlphaFoldDB" id="A0A4Q7U2T6"/>
<accession>A0A4Q7U2T6</accession>
<evidence type="ECO:0000256" key="3">
    <source>
        <dbReference type="ARBA" id="ARBA00023163"/>
    </source>
</evidence>
<evidence type="ECO:0000256" key="2">
    <source>
        <dbReference type="ARBA" id="ARBA00023125"/>
    </source>
</evidence>
<dbReference type="InterPro" id="IPR000485">
    <property type="entry name" value="AsnC-type_HTH_dom"/>
</dbReference>
<dbReference type="OrthoDB" id="3526090at2"/>
<dbReference type="PANTHER" id="PTHR30154:SF34">
    <property type="entry name" value="TRANSCRIPTIONAL REGULATOR AZLB"/>
    <property type="match status" value="1"/>
</dbReference>
<dbReference type="InterPro" id="IPR019887">
    <property type="entry name" value="Tscrpt_reg_AsnC/Lrp_C"/>
</dbReference>
<feature type="domain" description="HTH asnC-type" evidence="5">
    <location>
        <begin position="156"/>
        <end position="197"/>
    </location>
</feature>
<dbReference type="InterPro" id="IPR036388">
    <property type="entry name" value="WH-like_DNA-bd_sf"/>
</dbReference>
<dbReference type="GO" id="GO:0005829">
    <property type="term" value="C:cytosol"/>
    <property type="evidence" value="ECO:0007669"/>
    <property type="project" value="TreeGrafter"/>
</dbReference>
<keyword evidence="3" id="KW-0804">Transcription</keyword>
<dbReference type="RefSeq" id="WP_130453268.1">
    <property type="nucleotide sequence ID" value="NZ_QYAG01000001.1"/>
</dbReference>
<keyword evidence="2 6" id="KW-0238">DNA-binding</keyword>
<protein>
    <submittedName>
        <fullName evidence="6">DNA-binding Lrp family transcriptional regulator</fullName>
    </submittedName>
</protein>
<comment type="caution">
    <text evidence="6">The sequence shown here is derived from an EMBL/GenBank/DDBJ whole genome shotgun (WGS) entry which is preliminary data.</text>
</comment>
<dbReference type="CDD" id="cd00093">
    <property type="entry name" value="HTH_XRE"/>
    <property type="match status" value="1"/>
</dbReference>
<evidence type="ECO:0000259" key="5">
    <source>
        <dbReference type="Pfam" id="PF13404"/>
    </source>
</evidence>
<evidence type="ECO:0000256" key="1">
    <source>
        <dbReference type="ARBA" id="ARBA00023015"/>
    </source>
</evidence>
<dbReference type="GO" id="GO:0043200">
    <property type="term" value="P:response to amino acid"/>
    <property type="evidence" value="ECO:0007669"/>
    <property type="project" value="TreeGrafter"/>
</dbReference>
<name>A0A4Q7U2T6_9MICO</name>
<dbReference type="InterPro" id="IPR036390">
    <property type="entry name" value="WH_DNA-bd_sf"/>
</dbReference>
<dbReference type="SUPFAM" id="SSF54909">
    <property type="entry name" value="Dimeric alpha+beta barrel"/>
    <property type="match status" value="1"/>
</dbReference>
<keyword evidence="7" id="KW-1185">Reference proteome</keyword>
<evidence type="ECO:0000259" key="4">
    <source>
        <dbReference type="Pfam" id="PF01037"/>
    </source>
</evidence>
<reference evidence="6 7" key="1">
    <citation type="journal article" date="2015" name="Stand. Genomic Sci.">
        <title>Genomic Encyclopedia of Bacterial and Archaeal Type Strains, Phase III: the genomes of soil and plant-associated and newly described type strains.</title>
        <authorList>
            <person name="Whitman W.B."/>
            <person name="Woyke T."/>
            <person name="Klenk H.P."/>
            <person name="Zhou Y."/>
            <person name="Lilburn T.G."/>
            <person name="Beck B.J."/>
            <person name="De Vos P."/>
            <person name="Vandamme P."/>
            <person name="Eisen J.A."/>
            <person name="Garrity G."/>
            <person name="Hugenholtz P."/>
            <person name="Kyrpides N.C."/>
        </authorList>
    </citation>
    <scope>NUCLEOTIDE SEQUENCE [LARGE SCALE GENOMIC DNA]</scope>
    <source>
        <strain evidence="6 7">RF6</strain>
    </source>
</reference>
<dbReference type="Gene3D" id="1.10.10.10">
    <property type="entry name" value="Winged helix-like DNA-binding domain superfamily/Winged helix DNA-binding domain"/>
    <property type="match status" value="2"/>
</dbReference>
<evidence type="ECO:0000313" key="7">
    <source>
        <dbReference type="Proteomes" id="UP000291832"/>
    </source>
</evidence>
<evidence type="ECO:0000313" key="6">
    <source>
        <dbReference type="EMBL" id="RZT66940.1"/>
    </source>
</evidence>
<dbReference type="Proteomes" id="UP000291832">
    <property type="component" value="Unassembled WGS sequence"/>
</dbReference>
<sequence>MKTAEETERGVLRELREDGRMSYTDVARRLGVPRQTVAEIVAAALAQNRMRITATVHPGLMGITRYSYILIATSAPSGPILRQLAEIPETCFVSAIAGSYDVDTEVRVGSDAQHQEVLNRIRSIPGVNELNCNSYERIVVNIDSPLPEVGGAPLRIDDADRRMLLALERDGRATFRELGVAAGVSAASARNRLQRLRHMRAVKIVGLPVRDQQEGPPPLGLGIRVRGDLEAALAPIRAIEPEFLAVSTGNYDLIGTVSADTHAALLAKLDALHGIEQVSSVDSWSHLRISKELYGFSESAGGVDAAPGPRVAAPRPH</sequence>
<gene>
    <name evidence="6" type="ORF">EV139_1067</name>
</gene>
<dbReference type="SMART" id="SM00344">
    <property type="entry name" value="HTH_ASNC"/>
    <property type="match status" value="2"/>
</dbReference>
<dbReference type="Pfam" id="PF01037">
    <property type="entry name" value="AsnC_trans_reg"/>
    <property type="match status" value="1"/>
</dbReference>
<dbReference type="PANTHER" id="PTHR30154">
    <property type="entry name" value="LEUCINE-RESPONSIVE REGULATORY PROTEIN"/>
    <property type="match status" value="1"/>
</dbReference>
<dbReference type="SUPFAM" id="SSF46785">
    <property type="entry name" value="Winged helix' DNA-binding domain"/>
    <property type="match status" value="1"/>
</dbReference>
<dbReference type="PRINTS" id="PR00033">
    <property type="entry name" value="HTHASNC"/>
</dbReference>
<dbReference type="InterPro" id="IPR001387">
    <property type="entry name" value="Cro/C1-type_HTH"/>
</dbReference>
<dbReference type="InterPro" id="IPR019888">
    <property type="entry name" value="Tscrpt_reg_AsnC-like"/>
</dbReference>
<dbReference type="EMBL" id="SHKI01000003">
    <property type="protein sequence ID" value="RZT66940.1"/>
    <property type="molecule type" value="Genomic_DNA"/>
</dbReference>
<feature type="domain" description="Transcription regulator AsnC/Lrp ligand binding" evidence="4">
    <location>
        <begin position="80"/>
        <end position="131"/>
    </location>
</feature>
<dbReference type="Pfam" id="PF13412">
    <property type="entry name" value="HTH_24"/>
    <property type="match status" value="1"/>
</dbReference>
<dbReference type="Pfam" id="PF13404">
    <property type="entry name" value="HTH_AsnC-type"/>
    <property type="match status" value="1"/>
</dbReference>
<dbReference type="InterPro" id="IPR011008">
    <property type="entry name" value="Dimeric_a/b-barrel"/>
</dbReference>
<proteinExistence type="predicted"/>
<dbReference type="Gene3D" id="3.30.70.920">
    <property type="match status" value="1"/>
</dbReference>
<keyword evidence="1" id="KW-0805">Transcription regulation</keyword>
<organism evidence="6 7">
    <name type="scientific">Leucobacter luti</name>
    <dbReference type="NCBI Taxonomy" id="340320"/>
    <lineage>
        <taxon>Bacteria</taxon>
        <taxon>Bacillati</taxon>
        <taxon>Actinomycetota</taxon>
        <taxon>Actinomycetes</taxon>
        <taxon>Micrococcales</taxon>
        <taxon>Microbacteriaceae</taxon>
        <taxon>Leucobacter</taxon>
    </lineage>
</organism>
<dbReference type="GO" id="GO:0043565">
    <property type="term" value="F:sequence-specific DNA binding"/>
    <property type="evidence" value="ECO:0007669"/>
    <property type="project" value="InterPro"/>
</dbReference>